<keyword evidence="2" id="KW-1185">Reference proteome</keyword>
<protein>
    <recommendedName>
        <fullName evidence="3">Condensin complex subunit 1 C-terminal domain-containing protein</fullName>
    </recommendedName>
</protein>
<accession>A0A0A0LAV9</accession>
<dbReference type="InterPro" id="IPR011989">
    <property type="entry name" value="ARM-like"/>
</dbReference>
<evidence type="ECO:0000313" key="2">
    <source>
        <dbReference type="Proteomes" id="UP000029981"/>
    </source>
</evidence>
<dbReference type="EMBL" id="CM002924">
    <property type="protein sequence ID" value="KGN57807.1"/>
    <property type="molecule type" value="Genomic_DNA"/>
</dbReference>
<gene>
    <name evidence="1" type="ORF">Csa_3G313220</name>
</gene>
<dbReference type="InterPro" id="IPR016024">
    <property type="entry name" value="ARM-type_fold"/>
</dbReference>
<reference evidence="1 2" key="4">
    <citation type="journal article" date="2011" name="BMC Genomics">
        <title>RNA-Seq improves annotation of protein-coding genes in the cucumber genome.</title>
        <authorList>
            <person name="Li Z."/>
            <person name="Zhang Z."/>
            <person name="Yan P."/>
            <person name="Huang S."/>
            <person name="Fei Z."/>
            <person name="Lin K."/>
        </authorList>
    </citation>
    <scope>NUCLEOTIDE SEQUENCE [LARGE SCALE GENOMIC DNA]</scope>
    <source>
        <strain evidence="2">cv. 9930</strain>
    </source>
</reference>
<reference evidence="1 2" key="1">
    <citation type="journal article" date="2009" name="Nat. Genet.">
        <title>The genome of the cucumber, Cucumis sativus L.</title>
        <authorList>
            <person name="Huang S."/>
            <person name="Li R."/>
            <person name="Zhang Z."/>
            <person name="Li L."/>
            <person name="Gu X."/>
            <person name="Fan W."/>
            <person name="Lucas W.J."/>
            <person name="Wang X."/>
            <person name="Xie B."/>
            <person name="Ni P."/>
            <person name="Ren Y."/>
            <person name="Zhu H."/>
            <person name="Li J."/>
            <person name="Lin K."/>
            <person name="Jin W."/>
            <person name="Fei Z."/>
            <person name="Li G."/>
            <person name="Staub J."/>
            <person name="Kilian A."/>
            <person name="van der Vossen E.A."/>
            <person name="Wu Y."/>
            <person name="Guo J."/>
            <person name="He J."/>
            <person name="Jia Z."/>
            <person name="Ren Y."/>
            <person name="Tian G."/>
            <person name="Lu Y."/>
            <person name="Ruan J."/>
            <person name="Qian W."/>
            <person name="Wang M."/>
            <person name="Huang Q."/>
            <person name="Li B."/>
            <person name="Xuan Z."/>
            <person name="Cao J."/>
            <person name="Asan"/>
            <person name="Wu Z."/>
            <person name="Zhang J."/>
            <person name="Cai Q."/>
            <person name="Bai Y."/>
            <person name="Zhao B."/>
            <person name="Han Y."/>
            <person name="Li Y."/>
            <person name="Li X."/>
            <person name="Wang S."/>
            <person name="Shi Q."/>
            <person name="Liu S."/>
            <person name="Cho W.K."/>
            <person name="Kim J.Y."/>
            <person name="Xu Y."/>
            <person name="Heller-Uszynska K."/>
            <person name="Miao H."/>
            <person name="Cheng Z."/>
            <person name="Zhang S."/>
            <person name="Wu J."/>
            <person name="Yang Y."/>
            <person name="Kang H."/>
            <person name="Li M."/>
            <person name="Liang H."/>
            <person name="Ren X."/>
            <person name="Shi Z."/>
            <person name="Wen M."/>
            <person name="Jian M."/>
            <person name="Yang H."/>
            <person name="Zhang G."/>
            <person name="Yang Z."/>
            <person name="Chen R."/>
            <person name="Liu S."/>
            <person name="Li J."/>
            <person name="Ma L."/>
            <person name="Liu H."/>
            <person name="Zhou Y."/>
            <person name="Zhao J."/>
            <person name="Fang X."/>
            <person name="Li G."/>
            <person name="Fang L."/>
            <person name="Li Y."/>
            <person name="Liu D."/>
            <person name="Zheng H."/>
            <person name="Zhang Y."/>
            <person name="Qin N."/>
            <person name="Li Z."/>
            <person name="Yang G."/>
            <person name="Yang S."/>
            <person name="Bolund L."/>
            <person name="Kristiansen K."/>
            <person name="Zheng H."/>
            <person name="Li S."/>
            <person name="Zhang X."/>
            <person name="Yang H."/>
            <person name="Wang J."/>
            <person name="Sun R."/>
            <person name="Zhang B."/>
            <person name="Jiang S."/>
            <person name="Wang J."/>
            <person name="Du Y."/>
            <person name="Li S."/>
        </authorList>
    </citation>
    <scope>NUCLEOTIDE SEQUENCE [LARGE SCALE GENOMIC DNA]</scope>
    <source>
        <strain evidence="2">cv. 9930</strain>
    </source>
</reference>
<dbReference type="Gene3D" id="1.25.10.10">
    <property type="entry name" value="Leucine-rich Repeat Variant"/>
    <property type="match status" value="1"/>
</dbReference>
<proteinExistence type="predicted"/>
<evidence type="ECO:0008006" key="3">
    <source>
        <dbReference type="Google" id="ProtNLM"/>
    </source>
</evidence>
<reference evidence="1 2" key="2">
    <citation type="journal article" date="2009" name="PLoS ONE">
        <title>An integrated genetic and cytogenetic map of the cucumber genome.</title>
        <authorList>
            <person name="Ren Y."/>
            <person name="Zhang Z."/>
            <person name="Liu J."/>
            <person name="Staub J.E."/>
            <person name="Han Y."/>
            <person name="Cheng Z."/>
            <person name="Li X."/>
            <person name="Lu J."/>
            <person name="Miao H."/>
            <person name="Kang H."/>
            <person name="Xie B."/>
            <person name="Gu X."/>
            <person name="Wang X."/>
            <person name="Du Y."/>
            <person name="Jin W."/>
            <person name="Huang S."/>
        </authorList>
    </citation>
    <scope>NUCLEOTIDE SEQUENCE [LARGE SCALE GENOMIC DNA]</scope>
    <source>
        <strain evidence="2">cv. 9930</strain>
    </source>
</reference>
<reference evidence="1 2" key="3">
    <citation type="journal article" date="2010" name="BMC Genomics">
        <title>Transcriptome sequencing and comparative analysis of cucumber flowers with different sex types.</title>
        <authorList>
            <person name="Guo S."/>
            <person name="Zheng Y."/>
            <person name="Joung J.G."/>
            <person name="Liu S."/>
            <person name="Zhang Z."/>
            <person name="Crasta O.R."/>
            <person name="Sobral B.W."/>
            <person name="Xu Y."/>
            <person name="Huang S."/>
            <person name="Fei Z."/>
        </authorList>
    </citation>
    <scope>NUCLEOTIDE SEQUENCE [LARGE SCALE GENOMIC DNA]</scope>
    <source>
        <strain evidence="2">cv. 9930</strain>
    </source>
</reference>
<dbReference type="STRING" id="3659.A0A0A0LAV9"/>
<evidence type="ECO:0000313" key="1">
    <source>
        <dbReference type="EMBL" id="KGN57807.1"/>
    </source>
</evidence>
<dbReference type="Gramene" id="KGN57807">
    <property type="protein sequence ID" value="KGN57807"/>
    <property type="gene ID" value="Csa_3G313220"/>
</dbReference>
<sequence>MFPFRKNIKDETKRQVYCALIRLLQDKDLSVQLAACRSLCLHVEDANFSEEKFTDLLPMCWESCIKLAEDVQEFDSKVVVCTL</sequence>
<organism evidence="1 2">
    <name type="scientific">Cucumis sativus</name>
    <name type="common">Cucumber</name>
    <dbReference type="NCBI Taxonomy" id="3659"/>
    <lineage>
        <taxon>Eukaryota</taxon>
        <taxon>Viridiplantae</taxon>
        <taxon>Streptophyta</taxon>
        <taxon>Embryophyta</taxon>
        <taxon>Tracheophyta</taxon>
        <taxon>Spermatophyta</taxon>
        <taxon>Magnoliopsida</taxon>
        <taxon>eudicotyledons</taxon>
        <taxon>Gunneridae</taxon>
        <taxon>Pentapetalae</taxon>
        <taxon>rosids</taxon>
        <taxon>fabids</taxon>
        <taxon>Cucurbitales</taxon>
        <taxon>Cucurbitaceae</taxon>
        <taxon>Benincaseae</taxon>
        <taxon>Cucumis</taxon>
    </lineage>
</organism>
<name>A0A0A0LAV9_CUCSA</name>
<dbReference type="SUPFAM" id="SSF48371">
    <property type="entry name" value="ARM repeat"/>
    <property type="match status" value="1"/>
</dbReference>
<dbReference type="Proteomes" id="UP000029981">
    <property type="component" value="Chromosome 3"/>
</dbReference>
<dbReference type="AlphaFoldDB" id="A0A0A0LAV9"/>